<dbReference type="RefSeq" id="WP_265998191.1">
    <property type="nucleotide sequence ID" value="NZ_JAPJDN010000014.1"/>
</dbReference>
<evidence type="ECO:0000313" key="2">
    <source>
        <dbReference type="EMBL" id="MCX2938452.1"/>
    </source>
</evidence>
<gene>
    <name evidence="2" type="ORF">ORI27_17245</name>
</gene>
<dbReference type="InterPro" id="IPR045394">
    <property type="entry name" value="Abhydrolase_dom"/>
</dbReference>
<dbReference type="Proteomes" id="UP001300745">
    <property type="component" value="Unassembled WGS sequence"/>
</dbReference>
<comment type="caution">
    <text evidence="2">The sequence shown here is derived from an EMBL/GenBank/DDBJ whole genome shotgun (WGS) entry which is preliminary data.</text>
</comment>
<accession>A0ABT3SHW7</accession>
<evidence type="ECO:0000313" key="3">
    <source>
        <dbReference type="Proteomes" id="UP001300745"/>
    </source>
</evidence>
<reference evidence="2 3" key="1">
    <citation type="submission" date="2022-11" db="EMBL/GenBank/DDBJ databases">
        <title>Mycobacterium sp. nov.</title>
        <authorList>
            <person name="Papic B."/>
            <person name="Spicic S."/>
            <person name="Duvnjak S."/>
        </authorList>
    </citation>
    <scope>NUCLEOTIDE SEQUENCE [LARGE SCALE GENOMIC DNA]</scope>
    <source>
        <strain evidence="2 3">CVI_P4</strain>
    </source>
</reference>
<dbReference type="Pfam" id="PF20091">
    <property type="entry name" value="Abhydrolase_10"/>
    <property type="match status" value="1"/>
</dbReference>
<keyword evidence="2" id="KW-0378">Hydrolase</keyword>
<protein>
    <submittedName>
        <fullName evidence="2">Alpha/beta hydrolase domain-containing protein</fullName>
    </submittedName>
</protein>
<feature type="domain" description="Alpha/beta hydrolase" evidence="1">
    <location>
        <begin position="2"/>
        <end position="457"/>
    </location>
</feature>
<proteinExistence type="predicted"/>
<sequence length="465" mass="49930">MTGPVAAHAPGEPKLLLGAYDIASLGYTDDEYFVSGSASAFASVAELGADGRWEAIPSGSADYTTRIVVLKPSDPARFNGTVVVEWLNVSGGIDAPAVWFMAHRELVRRGYAYVAVSAQQVGIEGGASLGMDMSLKKQDPERYWRLNHPEDAYAYDIFSQAGQLVRGARSSEVLGPLKPEYVVAVGESQSAMFLTTYVNAIDPIAQVYDGFLIHSRFGPAAPLDGTSIFAQPEAAAPRAVKFRDGLRVPLMTVLTETDVVGGLRPGYHLARQPDTERLRTWEIPGTAHADNYTIQVSRIDSGFAPLQELVAAYAPTDTLMGQRLPHFINFAPQHHYVLQAAIAGLHDWIRDGTAPATAAPMELGDTDPPRPVLDANGLAMGGVRTPWVDVPIARTSGIGSAESPLSHLFGSGEPFDAATLTRLYPGGATEYLDRFTTSLDEAIRSGFLLSADREEILQLAAATYP</sequence>
<dbReference type="GO" id="GO:0016787">
    <property type="term" value="F:hydrolase activity"/>
    <property type="evidence" value="ECO:0007669"/>
    <property type="project" value="UniProtKB-KW"/>
</dbReference>
<evidence type="ECO:0000259" key="1">
    <source>
        <dbReference type="Pfam" id="PF20091"/>
    </source>
</evidence>
<name>A0ABT3SHW7_9MYCO</name>
<organism evidence="2 3">
    <name type="scientific">Mycobacterium pinniadriaticum</name>
    <dbReference type="NCBI Taxonomy" id="2994102"/>
    <lineage>
        <taxon>Bacteria</taxon>
        <taxon>Bacillati</taxon>
        <taxon>Actinomycetota</taxon>
        <taxon>Actinomycetes</taxon>
        <taxon>Mycobacteriales</taxon>
        <taxon>Mycobacteriaceae</taxon>
        <taxon>Mycobacterium</taxon>
    </lineage>
</organism>
<keyword evidence="3" id="KW-1185">Reference proteome</keyword>
<dbReference type="EMBL" id="JAPJDO010000014">
    <property type="protein sequence ID" value="MCX2938452.1"/>
    <property type="molecule type" value="Genomic_DNA"/>
</dbReference>